<proteinExistence type="predicted"/>
<evidence type="ECO:0000256" key="1">
    <source>
        <dbReference type="SAM" id="MobiDB-lite"/>
    </source>
</evidence>
<feature type="compositionally biased region" description="Low complexity" evidence="1">
    <location>
        <begin position="157"/>
        <end position="166"/>
    </location>
</feature>
<dbReference type="EMBL" id="CALTRL010000143">
    <property type="protein sequence ID" value="CAH7666624.1"/>
    <property type="molecule type" value="Genomic_DNA"/>
</dbReference>
<protein>
    <submittedName>
        <fullName evidence="2">Uncharacterized protein</fullName>
    </submittedName>
</protein>
<feature type="compositionally biased region" description="Low complexity" evidence="1">
    <location>
        <begin position="125"/>
        <end position="149"/>
    </location>
</feature>
<evidence type="ECO:0000313" key="3">
    <source>
        <dbReference type="Proteomes" id="UP001153365"/>
    </source>
</evidence>
<dbReference type="Proteomes" id="UP001153365">
    <property type="component" value="Unassembled WGS sequence"/>
</dbReference>
<feature type="compositionally biased region" description="Polar residues" evidence="1">
    <location>
        <begin position="174"/>
        <end position="183"/>
    </location>
</feature>
<gene>
    <name evidence="2" type="ORF">PPACK8108_LOCUS972</name>
</gene>
<accession>A0AAV0AF98</accession>
<keyword evidence="3" id="KW-1185">Reference proteome</keyword>
<feature type="region of interest" description="Disordered" evidence="1">
    <location>
        <begin position="60"/>
        <end position="183"/>
    </location>
</feature>
<name>A0AAV0AF98_PHAPC</name>
<comment type="caution">
    <text evidence="2">The sequence shown here is derived from an EMBL/GenBank/DDBJ whole genome shotgun (WGS) entry which is preliminary data.</text>
</comment>
<sequence length="369" mass="40930">MSIGKPKSDAKTLPWEMKALRKSEPTADQLDISGPTNVPLVDGVCLKAERFSTAMMAMTSMQTSDSNRPGSSSNQHNNLRLSGLPTRLRPRSEEPQPSNQTIDPESINPQSESTNVSIPSSQQMTVVNLQQSSSSSLPVSLRLPLSPTTSPRPTPKPKSTNTTKPTAIRPHTPDLTNSRPESPSQINLANLIHHHPSQPLRSTYPPSQTTHKAVLTVLSTRIRDVPCTINPRIESGVPLPNHNLPQRTVIIQALPPSEHPESNRSNTPGEIWIGAMFRPAIVHLKCLPLIRLAWLSKLVHQKITILIGDLTKERDRAYAKAQKSRGSKTNEMVRIIKDQALKFEEERHWLTSKLVKLTSSNQVLERGRM</sequence>
<evidence type="ECO:0000313" key="2">
    <source>
        <dbReference type="EMBL" id="CAH7666624.1"/>
    </source>
</evidence>
<feature type="compositionally biased region" description="Polar residues" evidence="1">
    <location>
        <begin position="62"/>
        <end position="80"/>
    </location>
</feature>
<feature type="compositionally biased region" description="Polar residues" evidence="1">
    <location>
        <begin position="95"/>
        <end position="124"/>
    </location>
</feature>
<organism evidence="2 3">
    <name type="scientific">Phakopsora pachyrhizi</name>
    <name type="common">Asian soybean rust disease fungus</name>
    <dbReference type="NCBI Taxonomy" id="170000"/>
    <lineage>
        <taxon>Eukaryota</taxon>
        <taxon>Fungi</taxon>
        <taxon>Dikarya</taxon>
        <taxon>Basidiomycota</taxon>
        <taxon>Pucciniomycotina</taxon>
        <taxon>Pucciniomycetes</taxon>
        <taxon>Pucciniales</taxon>
        <taxon>Phakopsoraceae</taxon>
        <taxon>Phakopsora</taxon>
    </lineage>
</organism>
<dbReference type="AlphaFoldDB" id="A0AAV0AF98"/>
<reference evidence="2" key="1">
    <citation type="submission" date="2022-06" db="EMBL/GenBank/DDBJ databases">
        <authorList>
            <consortium name="SYNGENTA / RWTH Aachen University"/>
        </authorList>
    </citation>
    <scope>NUCLEOTIDE SEQUENCE</scope>
</reference>